<reference evidence="2" key="1">
    <citation type="submission" date="2014-03" db="EMBL/GenBank/DDBJ databases">
        <authorList>
            <person name="Aksoy S."/>
            <person name="Warren W."/>
            <person name="Wilson R.K."/>
        </authorList>
    </citation>
    <scope>NUCLEOTIDE SEQUENCE [LARGE SCALE GENOMIC DNA]</scope>
    <source>
        <strain evidence="2">IAEA</strain>
    </source>
</reference>
<evidence type="ECO:0000313" key="1">
    <source>
        <dbReference type="EnsemblMetazoa" id="GPAI010531-PA"/>
    </source>
</evidence>
<dbReference type="VEuPathDB" id="VectorBase:GPAI010531"/>
<sequence>MKDIVVLHIVRTSWDNWRDGSISRHYMLPECLAEIQSCKENIAWKLIASQATVLRLGHVPHFLCIEVILTTSINCDKRKPILTVKRSELLPTGRIKRLFFISGPAKYCSPSFVILLDSNNRRQEDFGVQK</sequence>
<protein>
    <submittedName>
        <fullName evidence="1">Uncharacterized protein</fullName>
    </submittedName>
</protein>
<keyword evidence="2" id="KW-1185">Reference proteome</keyword>
<dbReference type="EnsemblMetazoa" id="GPAI010531-RA">
    <property type="protein sequence ID" value="GPAI010531-PA"/>
    <property type="gene ID" value="GPAI010531"/>
</dbReference>
<accession>A0A1A9ZCH9</accession>
<organism evidence="1 2">
    <name type="scientific">Glossina pallidipes</name>
    <name type="common">Tsetse fly</name>
    <dbReference type="NCBI Taxonomy" id="7398"/>
    <lineage>
        <taxon>Eukaryota</taxon>
        <taxon>Metazoa</taxon>
        <taxon>Ecdysozoa</taxon>
        <taxon>Arthropoda</taxon>
        <taxon>Hexapoda</taxon>
        <taxon>Insecta</taxon>
        <taxon>Pterygota</taxon>
        <taxon>Neoptera</taxon>
        <taxon>Endopterygota</taxon>
        <taxon>Diptera</taxon>
        <taxon>Brachycera</taxon>
        <taxon>Muscomorpha</taxon>
        <taxon>Hippoboscoidea</taxon>
        <taxon>Glossinidae</taxon>
        <taxon>Glossina</taxon>
    </lineage>
</organism>
<reference evidence="1" key="2">
    <citation type="submission" date="2020-05" db="UniProtKB">
        <authorList>
            <consortium name="EnsemblMetazoa"/>
        </authorList>
    </citation>
    <scope>IDENTIFICATION</scope>
    <source>
        <strain evidence="1">IAEA</strain>
    </source>
</reference>
<dbReference type="Proteomes" id="UP000092445">
    <property type="component" value="Unassembled WGS sequence"/>
</dbReference>
<dbReference type="AlphaFoldDB" id="A0A1A9ZCH9"/>
<name>A0A1A9ZCH9_GLOPL</name>
<evidence type="ECO:0000313" key="2">
    <source>
        <dbReference type="Proteomes" id="UP000092445"/>
    </source>
</evidence>
<proteinExistence type="predicted"/>